<protein>
    <submittedName>
        <fullName evidence="2">Uncharacterized protein DUF445</fullName>
    </submittedName>
</protein>
<keyword evidence="1" id="KW-0812">Transmembrane</keyword>
<dbReference type="RefSeq" id="WP_040734687.1">
    <property type="nucleotide sequence ID" value="NZ_QJKF01000014.1"/>
</dbReference>
<dbReference type="OrthoDB" id="3631561at2"/>
<evidence type="ECO:0000313" key="2">
    <source>
        <dbReference type="EMBL" id="PXX58450.1"/>
    </source>
</evidence>
<name>A0A318JXQ3_9NOCA</name>
<proteinExistence type="predicted"/>
<keyword evidence="3" id="KW-1185">Reference proteome</keyword>
<sequence>MDWSTVATDLQENWHLYALMPFVAAAIGWFTKLVAVEMLFRPLEFKGIPPYLGWQGLVPRYSARMATVAVDLMLARLIDPQEIIDRIDPEELAKHIQEPMLDTVADVVHELMMRHQPGIWELLPDQLRRILIRRIQSDSPRLIAQMMDDLKVNVDLVFDMRSMAIDALMRDKALTVRMIREIAAPEMRFIVRSGLVFGFVLGIVQAVIWAFTHSALIMPLFGAFVGYSTDWLALQMVFRPIEPKRYLSVFRWQGLFHKRRDQVAVDYGGLIANEILTPANIIHAMLTGPQSDRLFSLVEYEVQRVLDQQLGRAKPLVEFAIGPSLEAMKHEVVDTMRARLPDSTRQIEEYTMRALDVHAMVIEKMRLMTNDEYENILRPAFKQDEWKIVAVGAVLGFLIGELQVLLLLH</sequence>
<dbReference type="EMBL" id="QJKF01000014">
    <property type="protein sequence ID" value="PXX58450.1"/>
    <property type="molecule type" value="Genomic_DNA"/>
</dbReference>
<dbReference type="PANTHER" id="PTHR35791:SF1">
    <property type="entry name" value="UPF0754 MEMBRANE PROTEIN YHEB"/>
    <property type="match status" value="1"/>
</dbReference>
<keyword evidence="1" id="KW-0472">Membrane</keyword>
<organism evidence="2 3">
    <name type="scientific">Nocardia tenerifensis</name>
    <dbReference type="NCBI Taxonomy" id="228006"/>
    <lineage>
        <taxon>Bacteria</taxon>
        <taxon>Bacillati</taxon>
        <taxon>Actinomycetota</taxon>
        <taxon>Actinomycetes</taxon>
        <taxon>Mycobacteriales</taxon>
        <taxon>Nocardiaceae</taxon>
        <taxon>Nocardia</taxon>
    </lineage>
</organism>
<accession>A0A318JXQ3</accession>
<gene>
    <name evidence="2" type="ORF">DFR70_114134</name>
</gene>
<reference evidence="2 3" key="1">
    <citation type="submission" date="2018-05" db="EMBL/GenBank/DDBJ databases">
        <title>Genomic Encyclopedia of Type Strains, Phase IV (KMG-IV): sequencing the most valuable type-strain genomes for metagenomic binning, comparative biology and taxonomic classification.</title>
        <authorList>
            <person name="Goeker M."/>
        </authorList>
    </citation>
    <scope>NUCLEOTIDE SEQUENCE [LARGE SCALE GENOMIC DNA]</scope>
    <source>
        <strain evidence="2 3">DSM 44704</strain>
    </source>
</reference>
<feature type="transmembrane region" description="Helical" evidence="1">
    <location>
        <begin position="189"/>
        <end position="211"/>
    </location>
</feature>
<feature type="transmembrane region" description="Helical" evidence="1">
    <location>
        <begin position="14"/>
        <end position="36"/>
    </location>
</feature>
<dbReference type="PANTHER" id="PTHR35791">
    <property type="entry name" value="UPF0754 MEMBRANE PROTEIN YHEB"/>
    <property type="match status" value="1"/>
</dbReference>
<dbReference type="AlphaFoldDB" id="A0A318JXQ3"/>
<comment type="caution">
    <text evidence="2">The sequence shown here is derived from an EMBL/GenBank/DDBJ whole genome shotgun (WGS) entry which is preliminary data.</text>
</comment>
<evidence type="ECO:0000313" key="3">
    <source>
        <dbReference type="Proteomes" id="UP000247569"/>
    </source>
</evidence>
<feature type="transmembrane region" description="Helical" evidence="1">
    <location>
        <begin position="217"/>
        <end position="238"/>
    </location>
</feature>
<evidence type="ECO:0000256" key="1">
    <source>
        <dbReference type="SAM" id="Phobius"/>
    </source>
</evidence>
<keyword evidence="1" id="KW-1133">Transmembrane helix</keyword>
<dbReference type="Proteomes" id="UP000247569">
    <property type="component" value="Unassembled WGS sequence"/>
</dbReference>
<feature type="transmembrane region" description="Helical" evidence="1">
    <location>
        <begin position="388"/>
        <end position="408"/>
    </location>
</feature>